<dbReference type="SUPFAM" id="SSF52151">
    <property type="entry name" value="FabD/lysophospholipase-like"/>
    <property type="match status" value="1"/>
</dbReference>
<comment type="caution">
    <text evidence="9">The sequence shown here is derived from an EMBL/GenBank/DDBJ whole genome shotgun (WGS) entry which is preliminary data.</text>
</comment>
<dbReference type="GO" id="GO:0005829">
    <property type="term" value="C:cytosol"/>
    <property type="evidence" value="ECO:0007669"/>
    <property type="project" value="TreeGrafter"/>
</dbReference>
<keyword evidence="10" id="KW-1185">Reference proteome</keyword>
<protein>
    <recommendedName>
        <fullName evidence="2 6">Malonyl CoA-acyl carrier protein transacylase</fullName>
        <ecNumber evidence="1 6">2.3.1.39</ecNumber>
    </recommendedName>
</protein>
<evidence type="ECO:0000259" key="8">
    <source>
        <dbReference type="SMART" id="SM00827"/>
    </source>
</evidence>
<evidence type="ECO:0000313" key="10">
    <source>
        <dbReference type="Proteomes" id="UP000260351"/>
    </source>
</evidence>
<dbReference type="SUPFAM" id="SSF55048">
    <property type="entry name" value="Probable ACP-binding domain of malonyl-CoA ACP transacylase"/>
    <property type="match status" value="1"/>
</dbReference>
<dbReference type="NCBIfam" id="TIGR00128">
    <property type="entry name" value="fabD"/>
    <property type="match status" value="1"/>
</dbReference>
<dbReference type="FunFam" id="3.30.70.250:FF:000001">
    <property type="entry name" value="Malonyl CoA-acyl carrier protein transacylase"/>
    <property type="match status" value="1"/>
</dbReference>
<dbReference type="InterPro" id="IPR024925">
    <property type="entry name" value="Malonyl_CoA-ACP_transAc"/>
</dbReference>
<dbReference type="PANTHER" id="PTHR42681">
    <property type="entry name" value="MALONYL-COA-ACYL CARRIER PROTEIN TRANSACYLASE, MITOCHONDRIAL"/>
    <property type="match status" value="1"/>
</dbReference>
<dbReference type="SMART" id="SM00827">
    <property type="entry name" value="PKS_AT"/>
    <property type="match status" value="1"/>
</dbReference>
<evidence type="ECO:0000256" key="4">
    <source>
        <dbReference type="ARBA" id="ARBA00023315"/>
    </source>
</evidence>
<dbReference type="PANTHER" id="PTHR42681:SF1">
    <property type="entry name" value="MALONYL-COA-ACYL CARRIER PROTEIN TRANSACYLASE, MITOCHONDRIAL"/>
    <property type="match status" value="1"/>
</dbReference>
<dbReference type="RefSeq" id="WP_116649384.1">
    <property type="nucleotide sequence ID" value="NZ_QUZK01000012.1"/>
</dbReference>
<dbReference type="PIRSF" id="PIRSF000446">
    <property type="entry name" value="Mct"/>
    <property type="match status" value="1"/>
</dbReference>
<accession>A0A3E1KBZ5</accession>
<proteinExistence type="inferred from homology"/>
<keyword evidence="4 6" id="KW-0012">Acyltransferase</keyword>
<evidence type="ECO:0000256" key="6">
    <source>
        <dbReference type="PIRNR" id="PIRNR000446"/>
    </source>
</evidence>
<dbReference type="Pfam" id="PF00698">
    <property type="entry name" value="Acyl_transf_1"/>
    <property type="match status" value="1"/>
</dbReference>
<dbReference type="InterPro" id="IPR004410">
    <property type="entry name" value="Malonyl_CoA-ACP_transAc_FabD"/>
</dbReference>
<dbReference type="Gene3D" id="3.30.70.250">
    <property type="entry name" value="Malonyl-CoA ACP transacylase, ACP-binding"/>
    <property type="match status" value="1"/>
</dbReference>
<keyword evidence="3 6" id="KW-0808">Transferase</keyword>
<dbReference type="Gene3D" id="3.40.366.10">
    <property type="entry name" value="Malonyl-Coenzyme A Acyl Carrier Protein, domain 2"/>
    <property type="match status" value="1"/>
</dbReference>
<dbReference type="AlphaFoldDB" id="A0A3E1KBZ5"/>
<dbReference type="InterPro" id="IPR050858">
    <property type="entry name" value="Mal-CoA-ACP_Trans/PKS_FabD"/>
</dbReference>
<evidence type="ECO:0000256" key="1">
    <source>
        <dbReference type="ARBA" id="ARBA00013258"/>
    </source>
</evidence>
<feature type="active site" evidence="7">
    <location>
        <position position="201"/>
    </location>
</feature>
<dbReference type="InterPro" id="IPR014043">
    <property type="entry name" value="Acyl_transferase_dom"/>
</dbReference>
<dbReference type="Proteomes" id="UP000260351">
    <property type="component" value="Unassembled WGS sequence"/>
</dbReference>
<evidence type="ECO:0000256" key="2">
    <source>
        <dbReference type="ARBA" id="ARBA00018953"/>
    </source>
</evidence>
<dbReference type="InterPro" id="IPR016035">
    <property type="entry name" value="Acyl_Trfase/lysoPLipase"/>
</dbReference>
<dbReference type="EMBL" id="QUZK01000012">
    <property type="protein sequence ID" value="RFF32201.1"/>
    <property type="molecule type" value="Genomic_DNA"/>
</dbReference>
<feature type="active site" evidence="7">
    <location>
        <position position="92"/>
    </location>
</feature>
<evidence type="ECO:0000256" key="5">
    <source>
        <dbReference type="ARBA" id="ARBA00048462"/>
    </source>
</evidence>
<sequence>MTDFAMLFPGQGSQSVGMLAALAERHARVRETFEEAGEVLGTDLWQLVGNGPEEQLNRTEITQPAVLAGAIAVWRVWRDLGGPAPARMAGHSLGEYSALVASGALAFRTAVALVAERGRQMQAAVPEGVGAMAAILGLDDEVVAAICREVAEDQVVVPANHNSPGQIVIAGHAAAVERALHKCSEAGARRAVKLPVSVPSHSPLMEPAADAMREILADTDIGTPSVPVIHNCDVAIREGADAIRDALVRQLTSPVRWTESVRAICEAGIMELAECGPGKVLCGLGRRIDRQAKWIALENPDTLEETISAYKESQ</sequence>
<feature type="domain" description="Malonyl-CoA:ACP transacylase (MAT)" evidence="8">
    <location>
        <begin position="7"/>
        <end position="302"/>
    </location>
</feature>
<dbReference type="InterPro" id="IPR001227">
    <property type="entry name" value="Ac_transferase_dom_sf"/>
</dbReference>
<dbReference type="InterPro" id="IPR016036">
    <property type="entry name" value="Malonyl_transacylase_ACP-bd"/>
</dbReference>
<dbReference type="GO" id="GO:0004314">
    <property type="term" value="F:[acyl-carrier-protein] S-malonyltransferase activity"/>
    <property type="evidence" value="ECO:0007669"/>
    <property type="project" value="UniProtKB-EC"/>
</dbReference>
<dbReference type="GO" id="GO:0006633">
    <property type="term" value="P:fatty acid biosynthetic process"/>
    <property type="evidence" value="ECO:0007669"/>
    <property type="project" value="TreeGrafter"/>
</dbReference>
<evidence type="ECO:0000313" key="9">
    <source>
        <dbReference type="EMBL" id="RFF32201.1"/>
    </source>
</evidence>
<evidence type="ECO:0000256" key="3">
    <source>
        <dbReference type="ARBA" id="ARBA00022679"/>
    </source>
</evidence>
<comment type="catalytic activity">
    <reaction evidence="5 6">
        <text>holo-[ACP] + malonyl-CoA = malonyl-[ACP] + CoA</text>
        <dbReference type="Rhea" id="RHEA:41792"/>
        <dbReference type="Rhea" id="RHEA-COMP:9623"/>
        <dbReference type="Rhea" id="RHEA-COMP:9685"/>
        <dbReference type="ChEBI" id="CHEBI:57287"/>
        <dbReference type="ChEBI" id="CHEBI:57384"/>
        <dbReference type="ChEBI" id="CHEBI:64479"/>
        <dbReference type="ChEBI" id="CHEBI:78449"/>
        <dbReference type="EC" id="2.3.1.39"/>
    </reaction>
</comment>
<evidence type="ECO:0000256" key="7">
    <source>
        <dbReference type="PIRSR" id="PIRSR000446-1"/>
    </source>
</evidence>
<name>A0A3E1KBZ5_9GAMM</name>
<reference evidence="9 10" key="1">
    <citation type="submission" date="2018-08" db="EMBL/GenBank/DDBJ databases">
        <title>Wenzhouxiangella salilacus sp. nov., a novel bacterium isolated from a saline lake in Xinjiang Province, China.</title>
        <authorList>
            <person name="Han S."/>
        </authorList>
    </citation>
    <scope>NUCLEOTIDE SEQUENCE [LARGE SCALE GENOMIC DNA]</scope>
    <source>
        <strain evidence="9 10">XDB06</strain>
    </source>
</reference>
<organism evidence="9 10">
    <name type="scientific">Wenzhouxiangella sediminis</name>
    <dbReference type="NCBI Taxonomy" id="1792836"/>
    <lineage>
        <taxon>Bacteria</taxon>
        <taxon>Pseudomonadati</taxon>
        <taxon>Pseudomonadota</taxon>
        <taxon>Gammaproteobacteria</taxon>
        <taxon>Chromatiales</taxon>
        <taxon>Wenzhouxiangellaceae</taxon>
        <taxon>Wenzhouxiangella</taxon>
    </lineage>
</organism>
<gene>
    <name evidence="9" type="primary">fabD</name>
    <name evidence="9" type="ORF">DZC52_01665</name>
</gene>
<dbReference type="EC" id="2.3.1.39" evidence="1 6"/>
<comment type="similarity">
    <text evidence="6">Belongs to the fabD family.</text>
</comment>
<dbReference type="OrthoDB" id="9808564at2"/>